<dbReference type="Proteomes" id="UP000789920">
    <property type="component" value="Unassembled WGS sequence"/>
</dbReference>
<evidence type="ECO:0000313" key="1">
    <source>
        <dbReference type="EMBL" id="CAG8528991.1"/>
    </source>
</evidence>
<keyword evidence="2" id="KW-1185">Reference proteome</keyword>
<reference evidence="1" key="1">
    <citation type="submission" date="2021-06" db="EMBL/GenBank/DDBJ databases">
        <authorList>
            <person name="Kallberg Y."/>
            <person name="Tangrot J."/>
            <person name="Rosling A."/>
        </authorList>
    </citation>
    <scope>NUCLEOTIDE SEQUENCE</scope>
    <source>
        <strain evidence="1">MA461A</strain>
    </source>
</reference>
<comment type="caution">
    <text evidence="1">The sequence shown here is derived from an EMBL/GenBank/DDBJ whole genome shotgun (WGS) entry which is preliminary data.</text>
</comment>
<proteinExistence type="predicted"/>
<organism evidence="1 2">
    <name type="scientific">Racocetra persica</name>
    <dbReference type="NCBI Taxonomy" id="160502"/>
    <lineage>
        <taxon>Eukaryota</taxon>
        <taxon>Fungi</taxon>
        <taxon>Fungi incertae sedis</taxon>
        <taxon>Mucoromycota</taxon>
        <taxon>Glomeromycotina</taxon>
        <taxon>Glomeromycetes</taxon>
        <taxon>Diversisporales</taxon>
        <taxon>Gigasporaceae</taxon>
        <taxon>Racocetra</taxon>
    </lineage>
</organism>
<name>A0ACA9LLH9_9GLOM</name>
<evidence type="ECO:0000313" key="2">
    <source>
        <dbReference type="Proteomes" id="UP000789920"/>
    </source>
</evidence>
<protein>
    <submittedName>
        <fullName evidence="1">18416_t:CDS:1</fullName>
    </submittedName>
</protein>
<dbReference type="EMBL" id="CAJVQC010003573">
    <property type="protein sequence ID" value="CAG8528991.1"/>
    <property type="molecule type" value="Genomic_DNA"/>
</dbReference>
<accession>A0ACA9LLH9</accession>
<gene>
    <name evidence="1" type="ORF">RPERSI_LOCUS3049</name>
</gene>
<sequence>MVSSTERRLENAEYKKNFYVDGQKMFCEFCKHVIDHTKKSTVDSHLKSDKHKNNVVNAEKSKLTHQTTLDMAVTNISEQEQINIALVNAFTKANIPLEKIDKSFF</sequence>